<gene>
    <name evidence="1" type="ORF">APHCRT_1310</name>
</gene>
<protein>
    <submittedName>
        <fullName evidence="1">Uncharacterized protein</fullName>
    </submittedName>
</protein>
<organism evidence="1 2">
    <name type="scientific">Anaplasma phagocytophilum str. CRT53-1</name>
    <dbReference type="NCBI Taxonomy" id="1359157"/>
    <lineage>
        <taxon>Bacteria</taxon>
        <taxon>Pseudomonadati</taxon>
        <taxon>Pseudomonadota</taxon>
        <taxon>Alphaproteobacteria</taxon>
        <taxon>Rickettsiales</taxon>
        <taxon>Anaplasmataceae</taxon>
        <taxon>Anaplasma</taxon>
        <taxon>phagocytophilum group</taxon>
    </lineage>
</organism>
<accession>A0A0F3PV01</accession>
<evidence type="ECO:0000313" key="1">
    <source>
        <dbReference type="EMBL" id="KJV83731.1"/>
    </source>
</evidence>
<evidence type="ECO:0000313" key="2">
    <source>
        <dbReference type="Proteomes" id="UP000033722"/>
    </source>
</evidence>
<dbReference type="AlphaFoldDB" id="A0A0F3PV01"/>
<reference evidence="1 2" key="1">
    <citation type="submission" date="2015-01" db="EMBL/GenBank/DDBJ databases">
        <title>Genome Sequencing of Rickettsiales.</title>
        <authorList>
            <person name="Daugherty S.C."/>
            <person name="Su Q."/>
            <person name="Abolude K."/>
            <person name="Beier-Sexton M."/>
            <person name="Carlyon J.A."/>
            <person name="Carter R."/>
            <person name="Day N.P."/>
            <person name="Dumler S.J."/>
            <person name="Dyachenko V."/>
            <person name="Godinez A."/>
            <person name="Kurtti T.J."/>
            <person name="Lichay M."/>
            <person name="Mullins K.E."/>
            <person name="Ott S."/>
            <person name="Pappas-Brown V."/>
            <person name="Paris D.H."/>
            <person name="Patel P."/>
            <person name="Richards A.L."/>
            <person name="Sadzewicz L."/>
            <person name="Sears K."/>
            <person name="Seidman D."/>
            <person name="Sengamalay N."/>
            <person name="Stenos J."/>
            <person name="Tallon L.J."/>
            <person name="Vincent G."/>
            <person name="Fraser C.M."/>
            <person name="Munderloh U."/>
            <person name="Dunning-Hotopp J.C."/>
        </authorList>
    </citation>
    <scope>NUCLEOTIDE SEQUENCE [LARGE SCALE GENOMIC DNA]</scope>
    <source>
        <strain evidence="1 2">CRT53-1</strain>
    </source>
</reference>
<dbReference type="PATRIC" id="fig|1359157.3.peg.1168"/>
<comment type="caution">
    <text evidence="1">The sequence shown here is derived from an EMBL/GenBank/DDBJ whole genome shotgun (WGS) entry which is preliminary data.</text>
</comment>
<dbReference type="Proteomes" id="UP000033722">
    <property type="component" value="Unassembled WGS sequence"/>
</dbReference>
<proteinExistence type="predicted"/>
<name>A0A0F3PV01_ANAPH</name>
<dbReference type="EMBL" id="LAOD01000028">
    <property type="protein sequence ID" value="KJV83731.1"/>
    <property type="molecule type" value="Genomic_DNA"/>
</dbReference>
<sequence length="45" mass="5123">MCLGYVIYQSLVLHAPHSIMNFPKDVKNVQVTLCVWGDKKRCSIS</sequence>